<dbReference type="OMA" id="NINWLEH"/>
<dbReference type="RefSeq" id="XP_038061299.1">
    <property type="nucleotide sequence ID" value="XM_038205371.1"/>
</dbReference>
<reference evidence="1" key="1">
    <citation type="submission" date="2022-11" db="UniProtKB">
        <authorList>
            <consortium name="EnsemblMetazoa"/>
        </authorList>
    </citation>
    <scope>IDENTIFICATION</scope>
</reference>
<sequence>MVIMSDQLIWTCGKPNIALHLRDREAGFGKAPAYRRNCRMWRTLICDKSSVYKKTWSLTSKNRIYYIGDRLYLDDFRTCYSLNGLHAMPTIVYTNPDKSHTYKLEANLHCSAELNILPMVDGEHRPYVLGLTKCQNLIRIDLQTGQILKKIYLGHHHLCLKYMYLNWDVFQERAVVCSTQSKSAEGMMKSFVLFSVFPLEVIGHLTVTQQVFGADICNANVSDGMLIVMHRNDRVRMYNLDKIINEQNMKFRQRLGEVSQTTSTGTCSSSSGAVGSFPTGIPADIHITDRLHPLRDRLRLMACLLSGKHSEN</sequence>
<dbReference type="RefSeq" id="XP_038061301.1">
    <property type="nucleotide sequence ID" value="XM_038205373.1"/>
</dbReference>
<dbReference type="Pfam" id="PF15802">
    <property type="entry name" value="DCAF17"/>
    <property type="match status" value="1"/>
</dbReference>
<proteinExistence type="predicted"/>
<dbReference type="PANTHER" id="PTHR14815:SF2">
    <property type="entry name" value="DDB1- AND CUL4-ASSOCIATED FACTOR 17"/>
    <property type="match status" value="1"/>
</dbReference>
<dbReference type="RefSeq" id="XP_038061296.1">
    <property type="nucleotide sequence ID" value="XM_038205368.1"/>
</dbReference>
<evidence type="ECO:0000313" key="2">
    <source>
        <dbReference type="Proteomes" id="UP000887568"/>
    </source>
</evidence>
<dbReference type="GO" id="GO:0080008">
    <property type="term" value="C:Cul4-RING E3 ubiquitin ligase complex"/>
    <property type="evidence" value="ECO:0007669"/>
    <property type="project" value="TreeGrafter"/>
</dbReference>
<dbReference type="EnsemblMetazoa" id="XM_038205374.1">
    <property type="protein sequence ID" value="XP_038061302.1"/>
    <property type="gene ID" value="LOC119732014"/>
</dbReference>
<accession>A0A914ABL2</accession>
<dbReference type="EnsemblMetazoa" id="XM_038205372.1">
    <property type="protein sequence ID" value="XP_038061300.1"/>
    <property type="gene ID" value="LOC119732014"/>
</dbReference>
<dbReference type="EnsemblMetazoa" id="XM_038205373.1">
    <property type="protein sequence ID" value="XP_038061301.1"/>
    <property type="gene ID" value="LOC119732014"/>
</dbReference>
<protein>
    <submittedName>
        <fullName evidence="1">Uncharacterized protein</fullName>
    </submittedName>
</protein>
<dbReference type="EnsemblMetazoa" id="XM_038205375.1">
    <property type="protein sequence ID" value="XP_038061303.1"/>
    <property type="gene ID" value="LOC119732014"/>
</dbReference>
<dbReference type="RefSeq" id="XP_038061300.1">
    <property type="nucleotide sequence ID" value="XM_038205372.1"/>
</dbReference>
<dbReference type="RefSeq" id="XP_038061298.1">
    <property type="nucleotide sequence ID" value="XM_038205370.1"/>
</dbReference>
<dbReference type="AlphaFoldDB" id="A0A914ABL2"/>
<dbReference type="RefSeq" id="XP_038061303.1">
    <property type="nucleotide sequence ID" value="XM_038205375.1"/>
</dbReference>
<dbReference type="EnsemblMetazoa" id="XM_038205368.1">
    <property type="protein sequence ID" value="XP_038061296.1"/>
    <property type="gene ID" value="LOC119732014"/>
</dbReference>
<dbReference type="PANTHER" id="PTHR14815">
    <property type="entry name" value="DDB1- AND CUL4-ASSOCIATED FACTOR 17"/>
    <property type="match status" value="1"/>
</dbReference>
<dbReference type="OrthoDB" id="9971789at2759"/>
<dbReference type="RefSeq" id="XP_038061297.1">
    <property type="nucleotide sequence ID" value="XM_038205369.1"/>
</dbReference>
<dbReference type="Proteomes" id="UP000887568">
    <property type="component" value="Unplaced"/>
</dbReference>
<dbReference type="GeneID" id="119732014"/>
<evidence type="ECO:0000313" key="1">
    <source>
        <dbReference type="EnsemblMetazoa" id="XP_038061300.1"/>
    </source>
</evidence>
<dbReference type="EnsemblMetazoa" id="XM_038205370.1">
    <property type="protein sequence ID" value="XP_038061298.1"/>
    <property type="gene ID" value="LOC119732014"/>
</dbReference>
<keyword evidence="2" id="KW-1185">Reference proteome</keyword>
<name>A0A914ABL2_PATMI</name>
<dbReference type="EnsemblMetazoa" id="XM_038205369.1">
    <property type="protein sequence ID" value="XP_038061297.1"/>
    <property type="gene ID" value="LOC119732014"/>
</dbReference>
<dbReference type="GO" id="GO:0016567">
    <property type="term" value="P:protein ubiquitination"/>
    <property type="evidence" value="ECO:0007669"/>
    <property type="project" value="InterPro"/>
</dbReference>
<dbReference type="InterPro" id="IPR031620">
    <property type="entry name" value="DCAF17"/>
</dbReference>
<organism evidence="1 2">
    <name type="scientific">Patiria miniata</name>
    <name type="common">Bat star</name>
    <name type="synonym">Asterina miniata</name>
    <dbReference type="NCBI Taxonomy" id="46514"/>
    <lineage>
        <taxon>Eukaryota</taxon>
        <taxon>Metazoa</taxon>
        <taxon>Echinodermata</taxon>
        <taxon>Eleutherozoa</taxon>
        <taxon>Asterozoa</taxon>
        <taxon>Asteroidea</taxon>
        <taxon>Valvatacea</taxon>
        <taxon>Valvatida</taxon>
        <taxon>Asterinidae</taxon>
        <taxon>Patiria</taxon>
    </lineage>
</organism>
<dbReference type="RefSeq" id="XP_038061302.1">
    <property type="nucleotide sequence ID" value="XM_038205374.1"/>
</dbReference>
<dbReference type="EnsemblMetazoa" id="XM_038205371.1">
    <property type="protein sequence ID" value="XP_038061299.1"/>
    <property type="gene ID" value="LOC119732014"/>
</dbReference>